<dbReference type="RefSeq" id="WP_270148568.1">
    <property type="nucleotide sequence ID" value="NZ_CP115450.1"/>
</dbReference>
<evidence type="ECO:0000256" key="6">
    <source>
        <dbReference type="RuleBase" id="RU361277"/>
    </source>
</evidence>
<dbReference type="InterPro" id="IPR011032">
    <property type="entry name" value="GroES-like_sf"/>
</dbReference>
<organism evidence="8 9">
    <name type="scientific">Kitasatospora cathayae</name>
    <dbReference type="NCBI Taxonomy" id="3004092"/>
    <lineage>
        <taxon>Bacteria</taxon>
        <taxon>Bacillati</taxon>
        <taxon>Actinomycetota</taxon>
        <taxon>Actinomycetes</taxon>
        <taxon>Kitasatosporales</taxon>
        <taxon>Streptomycetaceae</taxon>
        <taxon>Kitasatospora</taxon>
    </lineage>
</organism>
<dbReference type="InterPro" id="IPR013149">
    <property type="entry name" value="ADH-like_C"/>
</dbReference>
<evidence type="ECO:0000256" key="5">
    <source>
        <dbReference type="ARBA" id="ARBA00023027"/>
    </source>
</evidence>
<evidence type="ECO:0000256" key="3">
    <source>
        <dbReference type="ARBA" id="ARBA00022833"/>
    </source>
</evidence>
<sequence>MLSVKAAVARSKGGPFSVEDVLLGQPRADEVLVRLVATGLCHTDLLARDQILPPGLPAVLGHEGSGVVQAVGEAVTTLAPGDPVVLAPMSCGSCRPCLTGHPMHCVSFLPLNLRGRRADGSTAYRDAAGAGISGHFFGQSSFADHVVAHQRSVVKVRADAPLELLGPLGCGLQTGAGAVLGVFAAPPGSSLVVFGAGPVGLAAVMAARIAGCTRIIAVDLHRGRLDLALELGATDVLDGGQDAVAAAVVELSGGGVDFALDAVGLPRTARAAVESLTTGGTAGIVGSAGTGQDLSVGLVQMLGRTVKGILQGDSVPALLIPRLLDFFMAGRFPLDKLIRPYPLADINQAVADATGGTTVKPLLLHHAEG</sequence>
<dbReference type="InterPro" id="IPR002328">
    <property type="entry name" value="ADH_Zn_CS"/>
</dbReference>
<dbReference type="InterPro" id="IPR020843">
    <property type="entry name" value="ER"/>
</dbReference>
<dbReference type="CDD" id="cd08278">
    <property type="entry name" value="benzyl_alcohol_DH"/>
    <property type="match status" value="1"/>
</dbReference>
<comment type="similarity">
    <text evidence="1 6">Belongs to the zinc-containing alcohol dehydrogenase family.</text>
</comment>
<keyword evidence="4" id="KW-0560">Oxidoreductase</keyword>
<reference evidence="9" key="1">
    <citation type="submission" date="2022-12" db="EMBL/GenBank/DDBJ databases">
        <authorList>
            <person name="Mo P."/>
        </authorList>
    </citation>
    <scope>NUCLEOTIDE SEQUENCE [LARGE SCALE GENOMIC DNA]</scope>
    <source>
        <strain evidence="9">HUAS 3-15</strain>
    </source>
</reference>
<dbReference type="Proteomes" id="UP001212821">
    <property type="component" value="Chromosome"/>
</dbReference>
<dbReference type="EMBL" id="CP115450">
    <property type="protein sequence ID" value="WBP90026.1"/>
    <property type="molecule type" value="Genomic_DNA"/>
</dbReference>
<gene>
    <name evidence="8" type="ORF">O1G21_32050</name>
</gene>
<accession>A0ABY7QBX0</accession>
<dbReference type="SUPFAM" id="SSF50129">
    <property type="entry name" value="GroES-like"/>
    <property type="match status" value="1"/>
</dbReference>
<dbReference type="PANTHER" id="PTHR43880">
    <property type="entry name" value="ALCOHOL DEHYDROGENASE"/>
    <property type="match status" value="1"/>
</dbReference>
<dbReference type="Pfam" id="PF08240">
    <property type="entry name" value="ADH_N"/>
    <property type="match status" value="1"/>
</dbReference>
<dbReference type="PROSITE" id="PS00059">
    <property type="entry name" value="ADH_ZINC"/>
    <property type="match status" value="1"/>
</dbReference>
<keyword evidence="2 6" id="KW-0479">Metal-binding</keyword>
<dbReference type="Gene3D" id="3.40.50.720">
    <property type="entry name" value="NAD(P)-binding Rossmann-like Domain"/>
    <property type="match status" value="1"/>
</dbReference>
<dbReference type="InterPro" id="IPR013154">
    <property type="entry name" value="ADH-like_N"/>
</dbReference>
<evidence type="ECO:0000259" key="7">
    <source>
        <dbReference type="SMART" id="SM00829"/>
    </source>
</evidence>
<evidence type="ECO:0000313" key="8">
    <source>
        <dbReference type="EMBL" id="WBP90026.1"/>
    </source>
</evidence>
<dbReference type="Pfam" id="PF00107">
    <property type="entry name" value="ADH_zinc_N"/>
    <property type="match status" value="1"/>
</dbReference>
<dbReference type="SMART" id="SM00829">
    <property type="entry name" value="PKS_ER"/>
    <property type="match status" value="1"/>
</dbReference>
<dbReference type="Gene3D" id="3.90.180.10">
    <property type="entry name" value="Medium-chain alcohol dehydrogenases, catalytic domain"/>
    <property type="match status" value="1"/>
</dbReference>
<evidence type="ECO:0000313" key="9">
    <source>
        <dbReference type="Proteomes" id="UP001212821"/>
    </source>
</evidence>
<protein>
    <submittedName>
        <fullName evidence="8">NAD(P)-dependent alcohol dehydrogenase</fullName>
    </submittedName>
</protein>
<keyword evidence="5" id="KW-0520">NAD</keyword>
<comment type="cofactor">
    <cofactor evidence="6">
        <name>Zn(2+)</name>
        <dbReference type="ChEBI" id="CHEBI:29105"/>
    </cofactor>
</comment>
<feature type="domain" description="Enoyl reductase (ER)" evidence="7">
    <location>
        <begin position="13"/>
        <end position="364"/>
    </location>
</feature>
<dbReference type="SUPFAM" id="SSF51735">
    <property type="entry name" value="NAD(P)-binding Rossmann-fold domains"/>
    <property type="match status" value="1"/>
</dbReference>
<keyword evidence="9" id="KW-1185">Reference proteome</keyword>
<name>A0ABY7QBX0_9ACTN</name>
<dbReference type="PANTHER" id="PTHR43880:SF12">
    <property type="entry name" value="ALCOHOL DEHYDROGENASE CLASS-3"/>
    <property type="match status" value="1"/>
</dbReference>
<dbReference type="InterPro" id="IPR036291">
    <property type="entry name" value="NAD(P)-bd_dom_sf"/>
</dbReference>
<proteinExistence type="inferred from homology"/>
<evidence type="ECO:0000256" key="2">
    <source>
        <dbReference type="ARBA" id="ARBA00022723"/>
    </source>
</evidence>
<evidence type="ECO:0000256" key="4">
    <source>
        <dbReference type="ARBA" id="ARBA00023002"/>
    </source>
</evidence>
<keyword evidence="3 6" id="KW-0862">Zinc</keyword>
<evidence type="ECO:0000256" key="1">
    <source>
        <dbReference type="ARBA" id="ARBA00008072"/>
    </source>
</evidence>